<protein>
    <submittedName>
        <fullName evidence="2">Uncharacterized protein</fullName>
    </submittedName>
</protein>
<keyword evidence="1" id="KW-1133">Transmembrane helix</keyword>
<evidence type="ECO:0000256" key="1">
    <source>
        <dbReference type="SAM" id="Phobius"/>
    </source>
</evidence>
<feature type="transmembrane region" description="Helical" evidence="1">
    <location>
        <begin position="116"/>
        <end position="135"/>
    </location>
</feature>
<accession>A0A9W4U6T0</accession>
<evidence type="ECO:0000313" key="3">
    <source>
        <dbReference type="Proteomes" id="UP001152607"/>
    </source>
</evidence>
<name>A0A9W4U6T0_9PLEO</name>
<organism evidence="2 3">
    <name type="scientific">Periconia digitata</name>
    <dbReference type="NCBI Taxonomy" id="1303443"/>
    <lineage>
        <taxon>Eukaryota</taxon>
        <taxon>Fungi</taxon>
        <taxon>Dikarya</taxon>
        <taxon>Ascomycota</taxon>
        <taxon>Pezizomycotina</taxon>
        <taxon>Dothideomycetes</taxon>
        <taxon>Pleosporomycetidae</taxon>
        <taxon>Pleosporales</taxon>
        <taxon>Massarineae</taxon>
        <taxon>Periconiaceae</taxon>
        <taxon>Periconia</taxon>
    </lineage>
</organism>
<keyword evidence="3" id="KW-1185">Reference proteome</keyword>
<evidence type="ECO:0000313" key="2">
    <source>
        <dbReference type="EMBL" id="CAI6318255.1"/>
    </source>
</evidence>
<sequence length="136" mass="14903">MSGWSSVPLMPVTELLDAQGGHSNKCYAVTRGNCGGSSYWTRNLPRYHDYGGPTQSSALVGGFCRSDVFNPKPTPNVGMRSHHHIGLAWNHGFGAAPWMRLTLYSRGLPIPLDRKAIMRLSAIYSLVLTVLYVAIV</sequence>
<keyword evidence="1" id="KW-0472">Membrane</keyword>
<proteinExistence type="predicted"/>
<dbReference type="AlphaFoldDB" id="A0A9W4U6T0"/>
<comment type="caution">
    <text evidence="2">The sequence shown here is derived from an EMBL/GenBank/DDBJ whole genome shotgun (WGS) entry which is preliminary data.</text>
</comment>
<dbReference type="Proteomes" id="UP001152607">
    <property type="component" value="Unassembled WGS sequence"/>
</dbReference>
<keyword evidence="1" id="KW-0812">Transmembrane</keyword>
<reference evidence="2" key="1">
    <citation type="submission" date="2023-01" db="EMBL/GenBank/DDBJ databases">
        <authorList>
            <person name="Van Ghelder C."/>
            <person name="Rancurel C."/>
        </authorList>
    </citation>
    <scope>NUCLEOTIDE SEQUENCE</scope>
    <source>
        <strain evidence="2">CNCM I-4278</strain>
    </source>
</reference>
<dbReference type="EMBL" id="CAOQHR010000002">
    <property type="protein sequence ID" value="CAI6318255.1"/>
    <property type="molecule type" value="Genomic_DNA"/>
</dbReference>
<gene>
    <name evidence="2" type="ORF">PDIGIT_LOCUS3493</name>
</gene>